<organism evidence="3 5">
    <name type="scientific">Phocaeicola plebeius</name>
    <dbReference type="NCBI Taxonomy" id="310297"/>
    <lineage>
        <taxon>Bacteria</taxon>
        <taxon>Pseudomonadati</taxon>
        <taxon>Bacteroidota</taxon>
        <taxon>Bacteroidia</taxon>
        <taxon>Bacteroidales</taxon>
        <taxon>Bacteroidaceae</taxon>
        <taxon>Phocaeicola</taxon>
    </lineage>
</organism>
<reference evidence="5 6" key="1">
    <citation type="submission" date="2018-08" db="EMBL/GenBank/DDBJ databases">
        <title>A genome reference for cultivated species of the human gut microbiota.</title>
        <authorList>
            <person name="Zou Y."/>
            <person name="Xue W."/>
            <person name="Luo G."/>
        </authorList>
    </citation>
    <scope>NUCLEOTIDE SEQUENCE [LARGE SCALE GENOMIC DNA]</scope>
    <source>
        <strain evidence="4 6">AF31-28B-AC</strain>
        <strain evidence="3 5">TF10-3AC</strain>
    </source>
</reference>
<feature type="transmembrane region" description="Helical" evidence="1">
    <location>
        <begin position="21"/>
        <end position="41"/>
    </location>
</feature>
<dbReference type="InterPro" id="IPR027783">
    <property type="entry name" value="Bacterial_PH-related"/>
</dbReference>
<accession>A0A3E4MN25</accession>
<keyword evidence="5" id="KW-1185">Reference proteome</keyword>
<dbReference type="EMBL" id="QSQT01000048">
    <property type="protein sequence ID" value="RGK50894.1"/>
    <property type="molecule type" value="Genomic_DNA"/>
</dbReference>
<evidence type="ECO:0000313" key="4">
    <source>
        <dbReference type="EMBL" id="RHM98971.1"/>
    </source>
</evidence>
<evidence type="ECO:0000313" key="6">
    <source>
        <dbReference type="Proteomes" id="UP000285109"/>
    </source>
</evidence>
<dbReference type="EMBL" id="QRQK01000007">
    <property type="protein sequence ID" value="RHM98971.1"/>
    <property type="molecule type" value="Genomic_DNA"/>
</dbReference>
<proteinExistence type="predicted"/>
<comment type="caution">
    <text evidence="3">The sequence shown here is derived from an EMBL/GenBank/DDBJ whole genome shotgun (WGS) entry which is preliminary data.</text>
</comment>
<dbReference type="AlphaFoldDB" id="A0A3E4MN25"/>
<dbReference type="Proteomes" id="UP000285109">
    <property type="component" value="Unassembled WGS sequence"/>
</dbReference>
<evidence type="ECO:0000313" key="3">
    <source>
        <dbReference type="EMBL" id="RGK50894.1"/>
    </source>
</evidence>
<dbReference type="Pfam" id="PF10882">
    <property type="entry name" value="bPH_5"/>
    <property type="match status" value="1"/>
</dbReference>
<feature type="transmembrane region" description="Helical" evidence="1">
    <location>
        <begin position="47"/>
        <end position="68"/>
    </location>
</feature>
<keyword evidence="1" id="KW-1133">Transmembrane helix</keyword>
<keyword evidence="1" id="KW-0472">Membrane</keyword>
<evidence type="ECO:0000259" key="2">
    <source>
        <dbReference type="Pfam" id="PF10882"/>
    </source>
</evidence>
<sequence length="167" mass="19159">MCMYKSDFQPIMKRYALALKIILLMAGVMFIVRSFVLPYSIEQIASLLLGILLMIIYIYLLMIIPSAIELDNEGITIKRVLGKKSIPYSVIKEVFAYNGVQEDVRYFGSNGFLGYIGIMGSTPYGKYYSYVKNPQQQVFVLTQNKNYLLSCENRDIFIKELSNKLSK</sequence>
<name>A0A3E4MN25_9BACT</name>
<keyword evidence="1" id="KW-0812">Transmembrane</keyword>
<evidence type="ECO:0000256" key="1">
    <source>
        <dbReference type="SAM" id="Phobius"/>
    </source>
</evidence>
<protein>
    <recommendedName>
        <fullName evidence="2">Bacterial Pleckstrin homology domain-containing protein</fullName>
    </recommendedName>
</protein>
<gene>
    <name evidence="4" type="ORF">DWZ34_05220</name>
    <name evidence="3" type="ORF">DXD04_15760</name>
</gene>
<dbReference type="Proteomes" id="UP000260862">
    <property type="component" value="Unassembled WGS sequence"/>
</dbReference>
<evidence type="ECO:0000313" key="5">
    <source>
        <dbReference type="Proteomes" id="UP000260862"/>
    </source>
</evidence>
<feature type="domain" description="Bacterial Pleckstrin homology" evidence="2">
    <location>
        <begin position="68"/>
        <end position="164"/>
    </location>
</feature>